<accession>A0AAD9UYS4</accession>
<dbReference type="Proteomes" id="UP001249851">
    <property type="component" value="Unassembled WGS sequence"/>
</dbReference>
<dbReference type="EMBL" id="JARQWQ010000067">
    <property type="protein sequence ID" value="KAK2554702.1"/>
    <property type="molecule type" value="Genomic_DNA"/>
</dbReference>
<sequence length="83" mass="9454">MTARNNADRSDGNYNLAVEGNNGYFCSLRIFAPTRSPASQKMSSSFFKVKKVINKFVVTIVNMKKIFETVLNESKECYLSFKK</sequence>
<reference evidence="1" key="1">
    <citation type="journal article" date="2023" name="G3 (Bethesda)">
        <title>Whole genome assembly and annotation of the endangered Caribbean coral Acropora cervicornis.</title>
        <authorList>
            <person name="Selwyn J.D."/>
            <person name="Vollmer S.V."/>
        </authorList>
    </citation>
    <scope>NUCLEOTIDE SEQUENCE</scope>
    <source>
        <strain evidence="1">K2</strain>
    </source>
</reference>
<protein>
    <submittedName>
        <fullName evidence="1">Uncharacterized protein</fullName>
    </submittedName>
</protein>
<organism evidence="1 2">
    <name type="scientific">Acropora cervicornis</name>
    <name type="common">Staghorn coral</name>
    <dbReference type="NCBI Taxonomy" id="6130"/>
    <lineage>
        <taxon>Eukaryota</taxon>
        <taxon>Metazoa</taxon>
        <taxon>Cnidaria</taxon>
        <taxon>Anthozoa</taxon>
        <taxon>Hexacorallia</taxon>
        <taxon>Scleractinia</taxon>
        <taxon>Astrocoeniina</taxon>
        <taxon>Acroporidae</taxon>
        <taxon>Acropora</taxon>
    </lineage>
</organism>
<name>A0AAD9UYS4_ACRCE</name>
<keyword evidence="2" id="KW-1185">Reference proteome</keyword>
<proteinExistence type="predicted"/>
<evidence type="ECO:0000313" key="2">
    <source>
        <dbReference type="Proteomes" id="UP001249851"/>
    </source>
</evidence>
<reference evidence="1" key="2">
    <citation type="journal article" date="2023" name="Science">
        <title>Genomic signatures of disease resistance in endangered staghorn corals.</title>
        <authorList>
            <person name="Vollmer S.V."/>
            <person name="Selwyn J.D."/>
            <person name="Despard B.A."/>
            <person name="Roesel C.L."/>
        </authorList>
    </citation>
    <scope>NUCLEOTIDE SEQUENCE</scope>
    <source>
        <strain evidence="1">K2</strain>
    </source>
</reference>
<gene>
    <name evidence="1" type="ORF">P5673_023658</name>
</gene>
<comment type="caution">
    <text evidence="1">The sequence shown here is derived from an EMBL/GenBank/DDBJ whole genome shotgun (WGS) entry which is preliminary data.</text>
</comment>
<dbReference type="AlphaFoldDB" id="A0AAD9UYS4"/>
<evidence type="ECO:0000313" key="1">
    <source>
        <dbReference type="EMBL" id="KAK2554702.1"/>
    </source>
</evidence>